<feature type="region of interest" description="Disordered" evidence="1">
    <location>
        <begin position="256"/>
        <end position="282"/>
    </location>
</feature>
<organism evidence="3 4">
    <name type="scientific">Fusarium austroafricanum</name>
    <dbReference type="NCBI Taxonomy" id="2364996"/>
    <lineage>
        <taxon>Eukaryota</taxon>
        <taxon>Fungi</taxon>
        <taxon>Dikarya</taxon>
        <taxon>Ascomycota</taxon>
        <taxon>Pezizomycotina</taxon>
        <taxon>Sordariomycetes</taxon>
        <taxon>Hypocreomycetidae</taxon>
        <taxon>Hypocreales</taxon>
        <taxon>Nectriaceae</taxon>
        <taxon>Fusarium</taxon>
        <taxon>Fusarium concolor species complex</taxon>
    </lineage>
</organism>
<dbReference type="OrthoDB" id="5106342at2759"/>
<keyword evidence="4" id="KW-1185">Reference proteome</keyword>
<feature type="region of interest" description="Disordered" evidence="1">
    <location>
        <begin position="80"/>
        <end position="145"/>
    </location>
</feature>
<dbReference type="EMBL" id="JAADJG010000395">
    <property type="protein sequence ID" value="KAF4447473.1"/>
    <property type="molecule type" value="Genomic_DNA"/>
</dbReference>
<dbReference type="AlphaFoldDB" id="A0A8H4KDB4"/>
<evidence type="ECO:0000313" key="3">
    <source>
        <dbReference type="EMBL" id="KAF4447473.1"/>
    </source>
</evidence>
<proteinExistence type="predicted"/>
<dbReference type="Proteomes" id="UP000605986">
    <property type="component" value="Unassembled WGS sequence"/>
</dbReference>
<protein>
    <recommendedName>
        <fullName evidence="5">Mid2 domain-containing protein</fullName>
    </recommendedName>
</protein>
<feature type="compositionally biased region" description="Basic and acidic residues" evidence="1">
    <location>
        <begin position="24"/>
        <end position="39"/>
    </location>
</feature>
<comment type="caution">
    <text evidence="3">The sequence shown here is derived from an EMBL/GenBank/DDBJ whole genome shotgun (WGS) entry which is preliminary data.</text>
</comment>
<accession>A0A8H4KDB4</accession>
<gene>
    <name evidence="3" type="ORF">F53441_8957</name>
</gene>
<reference evidence="3" key="1">
    <citation type="submission" date="2020-01" db="EMBL/GenBank/DDBJ databases">
        <title>Identification and distribution of gene clusters putatively required for synthesis of sphingolipid metabolism inhibitors in phylogenetically diverse species of the filamentous fungus Fusarium.</title>
        <authorList>
            <person name="Kim H.-S."/>
            <person name="Busman M."/>
            <person name="Brown D.W."/>
            <person name="Divon H."/>
            <person name="Uhlig S."/>
            <person name="Proctor R.H."/>
        </authorList>
    </citation>
    <scope>NUCLEOTIDE SEQUENCE</scope>
    <source>
        <strain evidence="3">NRRL 53441</strain>
    </source>
</reference>
<feature type="region of interest" description="Disordered" evidence="1">
    <location>
        <begin position="19"/>
        <end position="43"/>
    </location>
</feature>
<feature type="compositionally biased region" description="Basic and acidic residues" evidence="1">
    <location>
        <begin position="270"/>
        <end position="282"/>
    </location>
</feature>
<keyword evidence="2" id="KW-0472">Membrane</keyword>
<feature type="transmembrane region" description="Helical" evidence="2">
    <location>
        <begin position="153"/>
        <end position="177"/>
    </location>
</feature>
<feature type="compositionally biased region" description="Low complexity" evidence="1">
    <location>
        <begin position="87"/>
        <end position="132"/>
    </location>
</feature>
<keyword evidence="2" id="KW-1133">Transmembrane helix</keyword>
<evidence type="ECO:0000313" key="4">
    <source>
        <dbReference type="Proteomes" id="UP000605986"/>
    </source>
</evidence>
<feature type="compositionally biased region" description="Polar residues" evidence="1">
    <location>
        <begin position="133"/>
        <end position="143"/>
    </location>
</feature>
<name>A0A8H4KDB4_9HYPO</name>
<evidence type="ECO:0000256" key="2">
    <source>
        <dbReference type="SAM" id="Phobius"/>
    </source>
</evidence>
<evidence type="ECO:0000256" key="1">
    <source>
        <dbReference type="SAM" id="MobiDB-lite"/>
    </source>
</evidence>
<sequence>MPVLFPDLQHMNEAYSESADLEANEEKNTEHGESSDLQHDASGSVDLLGTTYTEAPSNDEILSTYSKTLPAITNVTPIIHRPDEDSLSTSTTSASTTDQSVTSSVSSTLTAINITPSSETQTTSYTTSQSQSDLPTSTTTAVSSGGPLPTAELVGIVVGAISLAAILIFVVGFGVILHRRKRAARASDNRKSAPVQVNALRSHFSVDSSQPNPTPSNWTDSRELKTEFIPKPPKVANPSRTYEVNRYWDIDSEGYNRGLKVDEGEGEPSGSRDIEEYNSGIKHELKWKGKEREEF</sequence>
<keyword evidence="2" id="KW-0812">Transmembrane</keyword>
<evidence type="ECO:0008006" key="5">
    <source>
        <dbReference type="Google" id="ProtNLM"/>
    </source>
</evidence>